<evidence type="ECO:0000256" key="8">
    <source>
        <dbReference type="SAM" id="MobiDB-lite"/>
    </source>
</evidence>
<keyword evidence="6" id="KW-0378">Hydrolase</keyword>
<evidence type="ECO:0000256" key="4">
    <source>
        <dbReference type="ARBA" id="ARBA00022670"/>
    </source>
</evidence>
<keyword evidence="7" id="KW-0788">Thiol protease</keyword>
<dbReference type="EC" id="3.4.19.12" evidence="3"/>
<dbReference type="OrthoDB" id="2020758at2759"/>
<dbReference type="PROSITE" id="PS50235">
    <property type="entry name" value="USP_3"/>
    <property type="match status" value="1"/>
</dbReference>
<evidence type="ECO:0000259" key="9">
    <source>
        <dbReference type="PROSITE" id="PS50235"/>
    </source>
</evidence>
<dbReference type="CDD" id="cd02662">
    <property type="entry name" value="Peptidase_C19F"/>
    <property type="match status" value="1"/>
</dbReference>
<gene>
    <name evidence="10" type="ORF">FGG08_000309</name>
</gene>
<feature type="region of interest" description="Disordered" evidence="8">
    <location>
        <begin position="583"/>
        <end position="691"/>
    </location>
</feature>
<name>A0A9P8IDL7_9PEZI</name>
<sequence>MQSSGAMVSTDHAAKSQALRRILGLDGGGILEKLNLARNRTAFSTVVKDHHEGAPPGLGNWDNSCYQNSVIQALASLRPLAEYLTAALSDPNINWKSSKSKSMTMHALLDIITKLNDPLNEGRRFWTPAELKSMRSWQQQDAQEYLSKVLDEIDGELLRAVKGSNLDQGLGSYEILGQKQGNSLPPQRQIKQGEATSSSPKASGVSSLSVFMTRDSTVSPLSLISPRNPVEGLIAQRVGCLRCGFSEGLSLIPFNCITVPLGSDWIYDVRDCLDEYASLETIEGVECANCTLLKSKAQLERLLNQPPSPEGSSDSSETCTEDRPPKERPVSPRFSLSGAVRNTALSRLEAITTALEEENFSESTLRDTCKIPPRNRVTTTKTRQAVIARAPRCLIIHINRSVFDELSGMQRKNYAKVQFQQGLDLGYWCLGQRIAEGEGKEPIEEWEMAPGRSMLSSSISSVLSETGPLYELRAVITHYGRHENGHYICYRKLTYPPPTYEERNNPDEEGVAAKPIERWWRISDDDVIPVGEEYVLEQGGAFMLFYEQIKVGDIDDADEPLVLPPIHPHNPEGVEPINKQVEVSSDPTAALQPKVDVVDVSKSSEDDSTSDDGTLSLFSINSPESPATSNIDSEPTSTPLTIPPTGGQLHSLTSCFNGALGGDPGAADTASHTEQHPTLPLAAEPEVERPVVEGNRTALYGELED</sequence>
<evidence type="ECO:0000256" key="6">
    <source>
        <dbReference type="ARBA" id="ARBA00022801"/>
    </source>
</evidence>
<evidence type="ECO:0000256" key="7">
    <source>
        <dbReference type="ARBA" id="ARBA00022807"/>
    </source>
</evidence>
<feature type="compositionally biased region" description="Polar residues" evidence="8">
    <location>
        <begin position="616"/>
        <end position="640"/>
    </location>
</feature>
<dbReference type="InterPro" id="IPR018200">
    <property type="entry name" value="USP_CS"/>
</dbReference>
<comment type="similarity">
    <text evidence="2">Belongs to the peptidase C19 family.</text>
</comment>
<dbReference type="PROSITE" id="PS00973">
    <property type="entry name" value="USP_2"/>
    <property type="match status" value="1"/>
</dbReference>
<feature type="compositionally biased region" description="Basic and acidic residues" evidence="8">
    <location>
        <begin position="596"/>
        <end position="605"/>
    </location>
</feature>
<dbReference type="PANTHER" id="PTHR24006">
    <property type="entry name" value="UBIQUITIN CARBOXYL-TERMINAL HYDROLASE"/>
    <property type="match status" value="1"/>
</dbReference>
<feature type="region of interest" description="Disordered" evidence="8">
    <location>
        <begin position="303"/>
        <end position="333"/>
    </location>
</feature>
<keyword evidence="4" id="KW-0645">Protease</keyword>
<accession>A0A9P8IDL7</accession>
<dbReference type="GO" id="GO:0006508">
    <property type="term" value="P:proteolysis"/>
    <property type="evidence" value="ECO:0007669"/>
    <property type="project" value="UniProtKB-KW"/>
</dbReference>
<dbReference type="InterPro" id="IPR050164">
    <property type="entry name" value="Peptidase_C19"/>
</dbReference>
<feature type="region of interest" description="Disordered" evidence="8">
    <location>
        <begin position="177"/>
        <end position="204"/>
    </location>
</feature>
<dbReference type="GO" id="GO:0005829">
    <property type="term" value="C:cytosol"/>
    <property type="evidence" value="ECO:0007669"/>
    <property type="project" value="TreeGrafter"/>
</dbReference>
<reference evidence="10" key="1">
    <citation type="submission" date="2021-03" db="EMBL/GenBank/DDBJ databases">
        <title>Comparative genomics and phylogenomic investigation of the class Geoglossomycetes provide insights into ecological specialization and systematics.</title>
        <authorList>
            <person name="Melie T."/>
            <person name="Pirro S."/>
            <person name="Miller A.N."/>
            <person name="Quandt A."/>
        </authorList>
    </citation>
    <scope>NUCLEOTIDE SEQUENCE</scope>
    <source>
        <strain evidence="10">GBOQ0MN5Z8</strain>
    </source>
</reference>
<protein>
    <recommendedName>
        <fullName evidence="3">ubiquitinyl hydrolase 1</fullName>
        <ecNumber evidence="3">3.4.19.12</ecNumber>
    </recommendedName>
</protein>
<dbReference type="Pfam" id="PF00443">
    <property type="entry name" value="UCH"/>
    <property type="match status" value="1"/>
</dbReference>
<dbReference type="AlphaFoldDB" id="A0A9P8IDL7"/>
<dbReference type="SUPFAM" id="SSF54001">
    <property type="entry name" value="Cysteine proteinases"/>
    <property type="match status" value="1"/>
</dbReference>
<evidence type="ECO:0000256" key="3">
    <source>
        <dbReference type="ARBA" id="ARBA00012759"/>
    </source>
</evidence>
<organism evidence="10 11">
    <name type="scientific">Glutinoglossum americanum</name>
    <dbReference type="NCBI Taxonomy" id="1670608"/>
    <lineage>
        <taxon>Eukaryota</taxon>
        <taxon>Fungi</taxon>
        <taxon>Dikarya</taxon>
        <taxon>Ascomycota</taxon>
        <taxon>Pezizomycotina</taxon>
        <taxon>Geoglossomycetes</taxon>
        <taxon>Geoglossales</taxon>
        <taxon>Geoglossaceae</taxon>
        <taxon>Glutinoglossum</taxon>
    </lineage>
</organism>
<evidence type="ECO:0000313" key="11">
    <source>
        <dbReference type="Proteomes" id="UP000698800"/>
    </source>
</evidence>
<dbReference type="EMBL" id="JAGHQL010000003">
    <property type="protein sequence ID" value="KAH0547584.1"/>
    <property type="molecule type" value="Genomic_DNA"/>
</dbReference>
<dbReference type="InterPro" id="IPR028889">
    <property type="entry name" value="USP"/>
</dbReference>
<feature type="compositionally biased region" description="Basic and acidic residues" evidence="8">
    <location>
        <begin position="320"/>
        <end position="330"/>
    </location>
</feature>
<dbReference type="Gene3D" id="3.90.70.10">
    <property type="entry name" value="Cysteine proteinases"/>
    <property type="match status" value="1"/>
</dbReference>
<dbReference type="GO" id="GO:0005634">
    <property type="term" value="C:nucleus"/>
    <property type="evidence" value="ECO:0007669"/>
    <property type="project" value="TreeGrafter"/>
</dbReference>
<dbReference type="PANTHER" id="PTHR24006:SF888">
    <property type="entry name" value="UBIQUITIN CARBOXYL-TERMINAL HYDROLASE 30"/>
    <property type="match status" value="1"/>
</dbReference>
<comment type="catalytic activity">
    <reaction evidence="1">
        <text>Thiol-dependent hydrolysis of ester, thioester, amide, peptide and isopeptide bonds formed by the C-terminal Gly of ubiquitin (a 76-residue protein attached to proteins as an intracellular targeting signal).</text>
        <dbReference type="EC" id="3.4.19.12"/>
    </reaction>
</comment>
<dbReference type="Proteomes" id="UP000698800">
    <property type="component" value="Unassembled WGS sequence"/>
</dbReference>
<proteinExistence type="inferred from homology"/>
<evidence type="ECO:0000313" key="10">
    <source>
        <dbReference type="EMBL" id="KAH0547584.1"/>
    </source>
</evidence>
<keyword evidence="11" id="KW-1185">Reference proteome</keyword>
<evidence type="ECO:0000256" key="2">
    <source>
        <dbReference type="ARBA" id="ARBA00009085"/>
    </source>
</evidence>
<dbReference type="GO" id="GO:0004843">
    <property type="term" value="F:cysteine-type deubiquitinase activity"/>
    <property type="evidence" value="ECO:0007669"/>
    <property type="project" value="UniProtKB-EC"/>
</dbReference>
<feature type="compositionally biased region" description="Polar residues" evidence="8">
    <location>
        <begin position="179"/>
        <end position="204"/>
    </location>
</feature>
<evidence type="ECO:0000256" key="1">
    <source>
        <dbReference type="ARBA" id="ARBA00000707"/>
    </source>
</evidence>
<keyword evidence="5" id="KW-0833">Ubl conjugation pathway</keyword>
<feature type="domain" description="USP" evidence="9">
    <location>
        <begin position="56"/>
        <end position="549"/>
    </location>
</feature>
<evidence type="ECO:0000256" key="5">
    <source>
        <dbReference type="ARBA" id="ARBA00022786"/>
    </source>
</evidence>
<dbReference type="GO" id="GO:0016579">
    <property type="term" value="P:protein deubiquitination"/>
    <property type="evidence" value="ECO:0007669"/>
    <property type="project" value="InterPro"/>
</dbReference>
<comment type="caution">
    <text evidence="10">The sequence shown here is derived from an EMBL/GenBank/DDBJ whole genome shotgun (WGS) entry which is preliminary data.</text>
</comment>
<dbReference type="InterPro" id="IPR038765">
    <property type="entry name" value="Papain-like_cys_pep_sf"/>
</dbReference>
<dbReference type="InterPro" id="IPR001394">
    <property type="entry name" value="Peptidase_C19_UCH"/>
</dbReference>